<keyword evidence="3" id="KW-1185">Reference proteome</keyword>
<organism evidence="2 3">
    <name type="scientific">Mycolicibacterium smegmatis (strain ATCC 700084 / mc(2)155)</name>
    <name type="common">Mycobacterium smegmatis</name>
    <dbReference type="NCBI Taxonomy" id="246196"/>
    <lineage>
        <taxon>Bacteria</taxon>
        <taxon>Bacillati</taxon>
        <taxon>Actinomycetota</taxon>
        <taxon>Actinomycetes</taxon>
        <taxon>Mycobacteriales</taxon>
        <taxon>Mycobacteriaceae</taxon>
        <taxon>Mycolicibacterium</taxon>
    </lineage>
</organism>
<gene>
    <name evidence="2" type="ordered locus">MSMEG_6707</name>
</gene>
<reference evidence="2 3" key="1">
    <citation type="submission" date="2006-10" db="EMBL/GenBank/DDBJ databases">
        <authorList>
            <person name="Fleischmann R.D."/>
            <person name="Dodson R.J."/>
            <person name="Haft D.H."/>
            <person name="Merkel J.S."/>
            <person name="Nelson W.C."/>
            <person name="Fraser C.M."/>
        </authorList>
    </citation>
    <scope>NUCLEOTIDE SEQUENCE [LARGE SCALE GENOMIC DNA]</scope>
    <source>
        <strain evidence="3">ATCC 700084 / mc(2)155</strain>
    </source>
</reference>
<evidence type="ECO:0000313" key="2">
    <source>
        <dbReference type="EMBL" id="ABK74183.1"/>
    </source>
</evidence>
<feature type="region of interest" description="Disordered" evidence="1">
    <location>
        <begin position="1"/>
        <end position="33"/>
    </location>
</feature>
<accession>A0R6X6</accession>
<dbReference type="Proteomes" id="UP000000757">
    <property type="component" value="Chromosome"/>
</dbReference>
<dbReference type="AlphaFoldDB" id="A0R6X6"/>
<protein>
    <submittedName>
        <fullName evidence="2">Uncharacterized protein</fullName>
    </submittedName>
</protein>
<evidence type="ECO:0000256" key="1">
    <source>
        <dbReference type="SAM" id="MobiDB-lite"/>
    </source>
</evidence>
<dbReference type="KEGG" id="msm:MSMEG_6707"/>
<evidence type="ECO:0000313" key="3">
    <source>
        <dbReference type="Proteomes" id="UP000000757"/>
    </source>
</evidence>
<dbReference type="EMBL" id="CP000480">
    <property type="protein sequence ID" value="ABK74183.1"/>
    <property type="molecule type" value="Genomic_DNA"/>
</dbReference>
<proteinExistence type="predicted"/>
<name>A0R6X6_MYCS2</name>
<sequence length="106" mass="11252">MRHGDEQPVQVPPSPCPVEEGFQVGGPDVEGHTHRVDTEFTEHRAPQLGCAHLCDGVAHDAQQSGSAGRIGHRTMLSLRGSSRTAVAAAQWHRVVLGRRGSAVAST</sequence>